<reference evidence="1" key="1">
    <citation type="journal article" date="2023" name="PLoS Negl. Trop. Dis.">
        <title>A genome sequence for Biomphalaria pfeifferi, the major vector snail for the human-infecting parasite Schistosoma mansoni.</title>
        <authorList>
            <person name="Bu L."/>
            <person name="Lu L."/>
            <person name="Laidemitt M.R."/>
            <person name="Zhang S.M."/>
            <person name="Mutuku M."/>
            <person name="Mkoji G."/>
            <person name="Steinauer M."/>
            <person name="Loker E.S."/>
        </authorList>
    </citation>
    <scope>NUCLEOTIDE SEQUENCE</scope>
    <source>
        <strain evidence="1">KasaAsao</strain>
    </source>
</reference>
<dbReference type="EMBL" id="JASAOG010000017">
    <property type="protein sequence ID" value="KAK0064504.1"/>
    <property type="molecule type" value="Genomic_DNA"/>
</dbReference>
<evidence type="ECO:0000313" key="1">
    <source>
        <dbReference type="EMBL" id="KAK0064504.1"/>
    </source>
</evidence>
<dbReference type="Proteomes" id="UP001233172">
    <property type="component" value="Unassembled WGS sequence"/>
</dbReference>
<reference evidence="1" key="2">
    <citation type="submission" date="2023-04" db="EMBL/GenBank/DDBJ databases">
        <authorList>
            <person name="Bu L."/>
            <person name="Lu L."/>
            <person name="Laidemitt M.R."/>
            <person name="Zhang S.M."/>
            <person name="Mutuku M."/>
            <person name="Mkoji G."/>
            <person name="Steinauer M."/>
            <person name="Loker E.S."/>
        </authorList>
    </citation>
    <scope>NUCLEOTIDE SEQUENCE</scope>
    <source>
        <strain evidence="1">KasaAsao</strain>
        <tissue evidence="1">Whole Snail</tissue>
    </source>
</reference>
<sequence length="66" mass="7638">MQLTVSWLHDKLISHILLMSHNFYCQLAGHCDRVVLFAGHDTDQEEWDTIAVRIFQALQDKSKAPD</sequence>
<keyword evidence="2" id="KW-1185">Reference proteome</keyword>
<evidence type="ECO:0000313" key="2">
    <source>
        <dbReference type="Proteomes" id="UP001233172"/>
    </source>
</evidence>
<gene>
    <name evidence="1" type="ORF">Bpfe_006163</name>
</gene>
<proteinExistence type="predicted"/>
<comment type="caution">
    <text evidence="1">The sequence shown here is derived from an EMBL/GenBank/DDBJ whole genome shotgun (WGS) entry which is preliminary data.</text>
</comment>
<accession>A0AAD8FIL8</accession>
<name>A0AAD8FIL8_BIOPF</name>
<protein>
    <submittedName>
        <fullName evidence="1">Uncharacterized protein</fullName>
    </submittedName>
</protein>
<dbReference type="AlphaFoldDB" id="A0AAD8FIL8"/>
<organism evidence="1 2">
    <name type="scientific">Biomphalaria pfeifferi</name>
    <name type="common">Bloodfluke planorb</name>
    <name type="synonym">Freshwater snail</name>
    <dbReference type="NCBI Taxonomy" id="112525"/>
    <lineage>
        <taxon>Eukaryota</taxon>
        <taxon>Metazoa</taxon>
        <taxon>Spiralia</taxon>
        <taxon>Lophotrochozoa</taxon>
        <taxon>Mollusca</taxon>
        <taxon>Gastropoda</taxon>
        <taxon>Heterobranchia</taxon>
        <taxon>Euthyneura</taxon>
        <taxon>Panpulmonata</taxon>
        <taxon>Hygrophila</taxon>
        <taxon>Lymnaeoidea</taxon>
        <taxon>Planorbidae</taxon>
        <taxon>Biomphalaria</taxon>
    </lineage>
</organism>